<accession>L7IPM5</accession>
<evidence type="ECO:0000256" key="1">
    <source>
        <dbReference type="SAM" id="MobiDB-lite"/>
    </source>
</evidence>
<protein>
    <submittedName>
        <fullName evidence="2">Uncharacterized protein</fullName>
    </submittedName>
</protein>
<gene>
    <name evidence="2" type="ORF">OOW_P131scaffold01777g2</name>
</gene>
<feature type="compositionally biased region" description="Polar residues" evidence="1">
    <location>
        <begin position="21"/>
        <end position="34"/>
    </location>
</feature>
<proteinExistence type="predicted"/>
<feature type="compositionally biased region" description="Basic and acidic residues" evidence="1">
    <location>
        <begin position="1"/>
        <end position="20"/>
    </location>
</feature>
<organism>
    <name type="scientific">Pyricularia oryzae (strain P131)</name>
    <name type="common">Rice blast fungus</name>
    <name type="synonym">Magnaporthe oryzae</name>
    <dbReference type="NCBI Taxonomy" id="1143193"/>
    <lineage>
        <taxon>Eukaryota</taxon>
        <taxon>Fungi</taxon>
        <taxon>Dikarya</taxon>
        <taxon>Ascomycota</taxon>
        <taxon>Pezizomycotina</taxon>
        <taxon>Sordariomycetes</taxon>
        <taxon>Sordariomycetidae</taxon>
        <taxon>Magnaporthales</taxon>
        <taxon>Pyriculariaceae</taxon>
        <taxon>Pyricularia</taxon>
    </lineage>
</organism>
<evidence type="ECO:0000313" key="2">
    <source>
        <dbReference type="EMBL" id="ELQ57912.1"/>
    </source>
</evidence>
<dbReference type="AlphaFoldDB" id="L7IPM5"/>
<sequence length="44" mass="4979">MEGLLHSDGRGSEWGRELHKQTQYGQLPPTSSKIHSWIARGQDC</sequence>
<name>L7IPM5_PYRO1</name>
<dbReference type="EMBL" id="JH794920">
    <property type="protein sequence ID" value="ELQ57912.1"/>
    <property type="molecule type" value="Genomic_DNA"/>
</dbReference>
<reference evidence="2" key="1">
    <citation type="journal article" date="2012" name="PLoS Genet.">
        <title>Comparative analysis of the genomes of two field isolates of the rice blast fungus Magnaporthe oryzae.</title>
        <authorList>
            <person name="Xue M."/>
            <person name="Yang J."/>
            <person name="Li Z."/>
            <person name="Hu S."/>
            <person name="Yao N."/>
            <person name="Dean R.A."/>
            <person name="Zhao W."/>
            <person name="Shen M."/>
            <person name="Zhang H."/>
            <person name="Li C."/>
            <person name="Liu L."/>
            <person name="Cao L."/>
            <person name="Xu X."/>
            <person name="Xing Y."/>
            <person name="Hsiang T."/>
            <person name="Zhang Z."/>
            <person name="Xu J.R."/>
            <person name="Peng Y.L."/>
        </authorList>
    </citation>
    <scope>NUCLEOTIDE SEQUENCE [LARGE SCALE GENOMIC DNA]</scope>
    <source>
        <strain evidence="2">P131</strain>
    </source>
</reference>
<feature type="region of interest" description="Disordered" evidence="1">
    <location>
        <begin position="1"/>
        <end position="44"/>
    </location>
</feature>